<organism evidence="13 14">
    <name type="scientific">Propionispira arboris</name>
    <dbReference type="NCBI Taxonomy" id="84035"/>
    <lineage>
        <taxon>Bacteria</taxon>
        <taxon>Bacillati</taxon>
        <taxon>Bacillota</taxon>
        <taxon>Negativicutes</taxon>
        <taxon>Selenomonadales</taxon>
        <taxon>Selenomonadaceae</taxon>
        <taxon>Propionispira</taxon>
    </lineage>
</organism>
<dbReference type="NCBIfam" id="NF009566">
    <property type="entry name" value="PRK13020.1"/>
    <property type="match status" value="1"/>
</dbReference>
<feature type="repeat" description="Lumazine-binding" evidence="11">
    <location>
        <begin position="97"/>
        <end position="193"/>
    </location>
</feature>
<reference evidence="13 14" key="1">
    <citation type="submission" date="2016-10" db="EMBL/GenBank/DDBJ databases">
        <authorList>
            <person name="de Groot N.N."/>
        </authorList>
    </citation>
    <scope>NUCLEOTIDE SEQUENCE [LARGE SCALE GENOMIC DNA]</scope>
    <source>
        <strain evidence="13 14">DSM 2179</strain>
    </source>
</reference>
<comment type="pathway">
    <text evidence="3">Cofactor biosynthesis; riboflavin biosynthesis; riboflavin from 2-hydroxy-3-oxobutyl phosphate and 5-amino-6-(D-ribitylamino)uracil: step 2/2.</text>
</comment>
<dbReference type="InterPro" id="IPR001783">
    <property type="entry name" value="Lumazine-bd"/>
</dbReference>
<dbReference type="InterPro" id="IPR026017">
    <property type="entry name" value="Lumazine-bd_dom"/>
</dbReference>
<dbReference type="Proteomes" id="UP000199662">
    <property type="component" value="Unassembled WGS sequence"/>
</dbReference>
<dbReference type="PROSITE" id="PS51177">
    <property type="entry name" value="LUMAZINE_BIND"/>
    <property type="match status" value="2"/>
</dbReference>
<dbReference type="EMBL" id="FNZK01000003">
    <property type="protein sequence ID" value="SEJ09220.1"/>
    <property type="molecule type" value="Genomic_DNA"/>
</dbReference>
<comment type="catalytic activity">
    <reaction evidence="1">
        <text>2 6,7-dimethyl-8-(1-D-ribityl)lumazine + H(+) = 5-amino-6-(D-ribitylamino)uracil + riboflavin</text>
        <dbReference type="Rhea" id="RHEA:20772"/>
        <dbReference type="ChEBI" id="CHEBI:15378"/>
        <dbReference type="ChEBI" id="CHEBI:15934"/>
        <dbReference type="ChEBI" id="CHEBI:57986"/>
        <dbReference type="ChEBI" id="CHEBI:58201"/>
        <dbReference type="EC" id="2.5.1.9"/>
    </reaction>
</comment>
<feature type="domain" description="Lumazine-binding" evidence="12">
    <location>
        <begin position="97"/>
        <end position="193"/>
    </location>
</feature>
<feature type="repeat" description="Lumazine-binding" evidence="11">
    <location>
        <begin position="1"/>
        <end position="96"/>
    </location>
</feature>
<dbReference type="InterPro" id="IPR023366">
    <property type="entry name" value="ATP_synth_asu-like_sf"/>
</dbReference>
<evidence type="ECO:0000256" key="2">
    <source>
        <dbReference type="ARBA" id="ARBA00002803"/>
    </source>
</evidence>
<evidence type="ECO:0000313" key="14">
    <source>
        <dbReference type="Proteomes" id="UP000199662"/>
    </source>
</evidence>
<protein>
    <recommendedName>
        <fullName evidence="6 10">Riboflavin synthase</fullName>
        <ecNumber evidence="5 10">2.5.1.9</ecNumber>
    </recommendedName>
</protein>
<dbReference type="PIRSF" id="PIRSF000498">
    <property type="entry name" value="Riboflavin_syn_A"/>
    <property type="match status" value="1"/>
</dbReference>
<dbReference type="PANTHER" id="PTHR21098">
    <property type="entry name" value="RIBOFLAVIN SYNTHASE ALPHA CHAIN"/>
    <property type="match status" value="1"/>
</dbReference>
<evidence type="ECO:0000256" key="5">
    <source>
        <dbReference type="ARBA" id="ARBA00012827"/>
    </source>
</evidence>
<accession>A0A1H6W8R3</accession>
<evidence type="ECO:0000256" key="7">
    <source>
        <dbReference type="ARBA" id="ARBA00022619"/>
    </source>
</evidence>
<evidence type="ECO:0000256" key="10">
    <source>
        <dbReference type="NCBIfam" id="TIGR00187"/>
    </source>
</evidence>
<comment type="subunit">
    <text evidence="4">Homotrimer.</text>
</comment>
<gene>
    <name evidence="13" type="ORF">SAMN05660742_103131</name>
</gene>
<evidence type="ECO:0000259" key="12">
    <source>
        <dbReference type="PROSITE" id="PS51177"/>
    </source>
</evidence>
<evidence type="ECO:0000256" key="1">
    <source>
        <dbReference type="ARBA" id="ARBA00000968"/>
    </source>
</evidence>
<comment type="function">
    <text evidence="2">Catalyzes the dismutation of two molecules of 6,7-dimethyl-8-ribityllumazine, resulting in the formation of riboflavin and 5-amino-6-(D-ribitylamino)uracil.</text>
</comment>
<dbReference type="GO" id="GO:0009231">
    <property type="term" value="P:riboflavin biosynthetic process"/>
    <property type="evidence" value="ECO:0007669"/>
    <property type="project" value="UniProtKB-KW"/>
</dbReference>
<keyword evidence="7" id="KW-0686">Riboflavin biosynthesis</keyword>
<keyword evidence="9" id="KW-0677">Repeat</keyword>
<proteinExistence type="predicted"/>
<dbReference type="NCBIfam" id="NF006767">
    <property type="entry name" value="PRK09289.1"/>
    <property type="match status" value="1"/>
</dbReference>
<dbReference type="FunFam" id="2.40.30.20:FF:000003">
    <property type="entry name" value="Riboflavin synthase, alpha subunit"/>
    <property type="match status" value="1"/>
</dbReference>
<sequence length="217" mass="23365">MFTGIAEELGKIKTMDFAAKSVKITIEAKKVLVGLKIGDSISVNGTCLTVVSFTEHNFTADVMPETVKSTVLSQLKNGSVVNLEPALMLTSRLGGHMVSGHVDGLGTINGIEKDDNAIVFTIDVKADIAKYIVKKGSVAIDGISLTVVDCTAHSFKVSLIPHTAEVTAFGVKKIGDIVNIETDMVGKYIERFLTYQEDTKSLSETKITADFLQKYGF</sequence>
<dbReference type="PANTHER" id="PTHR21098:SF12">
    <property type="entry name" value="RIBOFLAVIN SYNTHASE"/>
    <property type="match status" value="1"/>
</dbReference>
<dbReference type="Gene3D" id="2.40.30.20">
    <property type="match status" value="2"/>
</dbReference>
<evidence type="ECO:0000256" key="8">
    <source>
        <dbReference type="ARBA" id="ARBA00022679"/>
    </source>
</evidence>
<evidence type="ECO:0000256" key="9">
    <source>
        <dbReference type="ARBA" id="ARBA00022737"/>
    </source>
</evidence>
<dbReference type="InterPro" id="IPR017938">
    <property type="entry name" value="Riboflavin_synthase-like_b-brl"/>
</dbReference>
<evidence type="ECO:0000256" key="3">
    <source>
        <dbReference type="ARBA" id="ARBA00004887"/>
    </source>
</evidence>
<dbReference type="STRING" id="84035.SAMN05660742_103131"/>
<dbReference type="CDD" id="cd00402">
    <property type="entry name" value="Riboflavin_synthase_like"/>
    <property type="match status" value="1"/>
</dbReference>
<dbReference type="EC" id="2.5.1.9" evidence="5 10"/>
<evidence type="ECO:0000256" key="6">
    <source>
        <dbReference type="ARBA" id="ARBA00013950"/>
    </source>
</evidence>
<evidence type="ECO:0000256" key="4">
    <source>
        <dbReference type="ARBA" id="ARBA00011233"/>
    </source>
</evidence>
<evidence type="ECO:0000313" key="13">
    <source>
        <dbReference type="EMBL" id="SEJ09220.1"/>
    </source>
</evidence>
<feature type="domain" description="Lumazine-binding" evidence="12">
    <location>
        <begin position="1"/>
        <end position="96"/>
    </location>
</feature>
<keyword evidence="8" id="KW-0808">Transferase</keyword>
<dbReference type="NCBIfam" id="TIGR00187">
    <property type="entry name" value="ribE"/>
    <property type="match status" value="1"/>
</dbReference>
<dbReference type="SUPFAM" id="SSF63380">
    <property type="entry name" value="Riboflavin synthase domain-like"/>
    <property type="match status" value="2"/>
</dbReference>
<dbReference type="Pfam" id="PF00677">
    <property type="entry name" value="Lum_binding"/>
    <property type="match status" value="2"/>
</dbReference>
<dbReference type="FunFam" id="2.40.30.20:FF:000004">
    <property type="entry name" value="Riboflavin synthase, alpha subunit"/>
    <property type="match status" value="1"/>
</dbReference>
<dbReference type="RefSeq" id="WP_091829469.1">
    <property type="nucleotide sequence ID" value="NZ_FNZK01000003.1"/>
</dbReference>
<name>A0A1H6W8R3_9FIRM</name>
<dbReference type="AlphaFoldDB" id="A0A1H6W8R3"/>
<evidence type="ECO:0000256" key="11">
    <source>
        <dbReference type="PROSITE-ProRule" id="PRU00524"/>
    </source>
</evidence>
<dbReference type="GO" id="GO:0004746">
    <property type="term" value="F:riboflavin synthase activity"/>
    <property type="evidence" value="ECO:0007669"/>
    <property type="project" value="UniProtKB-UniRule"/>
</dbReference>
<keyword evidence="14" id="KW-1185">Reference proteome</keyword>